<evidence type="ECO:0000256" key="7">
    <source>
        <dbReference type="ARBA" id="ARBA00023136"/>
    </source>
</evidence>
<dbReference type="GO" id="GO:0015031">
    <property type="term" value="P:protein transport"/>
    <property type="evidence" value="ECO:0007669"/>
    <property type="project" value="UniProtKB-KW"/>
</dbReference>
<dbReference type="Proteomes" id="UP000789390">
    <property type="component" value="Unassembled WGS sequence"/>
</dbReference>
<sequence length="744" mass="83276">MESEDGLLKLVFSDDLKVLPQQLSELSLTTNDASQYLKQLSSFGLKKLGNEIDRIAEERASIINQTQELAFQEYPTFIETAQCTQEIFQNFQRVNQSTEKLTCGLTALKEKCLQFSKTAQSLSAARRLTSLALSRHTQLLEILELPQLMDTCVRNGYWEEALDLAAYVARLERKLGYIPLIVKVAQEVQSCTRLMLSQLLAQLRMPAQLPHCLKVVGYLRRMGVFSEEEIRLKFLQARDSWFRSTLDEIPKEDAYQHVLKTVELSRVHLFDIATQYRAIFTDEDPLVLANQDPNTNESAIYYSWIIQKITDFLGALQFDLPKVAPSSLESVFGQCMYFGLSFGRIGSDFRSLLVPLFCQVVYDRFDHSANKSEAQFAETMANFSLTRTSGSFGSSASYSYIQTPQSSSADQVQPPYALMKFSPVAELCNGLIAAFNELRMCAPVQLVDPVTRKLERTLCHCSQIMADFHRQEKGAFTVDEELEFVKCLQLYRNEFLSYVQKIVQLMFSPALVSAQTGFPTGEILKQDICCLNKSIILTPVDHLLVKEQPLVLPEQLLALDSSSSLTSDQQVEETKTKAIDIMEPNLVRPLHNNGILDDEMLPTTDTVLVGTVSEDENGQREINPEPVFEPKVEITSGADLGPVDEHDLETRSEQEPNSEMLIHLPGPAADLEPETDSKPELASEMAVGVDSTNNSSDAFPVSNQDSALNLVMAELPVSTIPSKETDDESNQSTAVNNHHESDAI</sequence>
<evidence type="ECO:0000256" key="4">
    <source>
        <dbReference type="ARBA" id="ARBA00022448"/>
    </source>
</evidence>
<keyword evidence="5" id="KW-0653">Protein transport</keyword>
<evidence type="ECO:0000256" key="8">
    <source>
        <dbReference type="ARBA" id="ARBA00031347"/>
    </source>
</evidence>
<evidence type="ECO:0000256" key="6">
    <source>
        <dbReference type="ARBA" id="ARBA00023034"/>
    </source>
</evidence>
<comment type="similarity">
    <text evidence="2">Belongs to the COG8 family.</text>
</comment>
<evidence type="ECO:0000256" key="1">
    <source>
        <dbReference type="ARBA" id="ARBA00004395"/>
    </source>
</evidence>
<gene>
    <name evidence="10" type="ORF">DGAL_LOCUS2602</name>
</gene>
<keyword evidence="7" id="KW-0472">Membrane</keyword>
<evidence type="ECO:0000313" key="10">
    <source>
        <dbReference type="EMBL" id="CAH0100372.1"/>
    </source>
</evidence>
<accession>A0A8J2RIN6</accession>
<dbReference type="AlphaFoldDB" id="A0A8J2RIN6"/>
<comment type="caution">
    <text evidence="10">The sequence shown here is derived from an EMBL/GenBank/DDBJ whole genome shotgun (WGS) entry which is preliminary data.</text>
</comment>
<feature type="compositionally biased region" description="Polar residues" evidence="9">
    <location>
        <begin position="690"/>
        <end position="702"/>
    </location>
</feature>
<organism evidence="10 11">
    <name type="scientific">Daphnia galeata</name>
    <dbReference type="NCBI Taxonomy" id="27404"/>
    <lineage>
        <taxon>Eukaryota</taxon>
        <taxon>Metazoa</taxon>
        <taxon>Ecdysozoa</taxon>
        <taxon>Arthropoda</taxon>
        <taxon>Crustacea</taxon>
        <taxon>Branchiopoda</taxon>
        <taxon>Diplostraca</taxon>
        <taxon>Cladocera</taxon>
        <taxon>Anomopoda</taxon>
        <taxon>Daphniidae</taxon>
        <taxon>Daphnia</taxon>
    </lineage>
</organism>
<evidence type="ECO:0000313" key="11">
    <source>
        <dbReference type="Proteomes" id="UP000789390"/>
    </source>
</evidence>
<dbReference type="OrthoDB" id="1661054at2759"/>
<evidence type="ECO:0000256" key="9">
    <source>
        <dbReference type="SAM" id="MobiDB-lite"/>
    </source>
</evidence>
<dbReference type="PANTHER" id="PTHR21311:SF0">
    <property type="entry name" value="CONSERVED OLIGOMERIC GOLGI COMPLEX SUBUNIT 8"/>
    <property type="match status" value="1"/>
</dbReference>
<dbReference type="GO" id="GO:0000139">
    <property type="term" value="C:Golgi membrane"/>
    <property type="evidence" value="ECO:0007669"/>
    <property type="project" value="UniProtKB-SubCell"/>
</dbReference>
<dbReference type="PANTHER" id="PTHR21311">
    <property type="entry name" value="CONSERVED OLIGOMERIC GOLGI COMPLEX COMPONENT 8"/>
    <property type="match status" value="1"/>
</dbReference>
<dbReference type="InterPro" id="IPR016159">
    <property type="entry name" value="Cullin_repeat-like_dom_sf"/>
</dbReference>
<feature type="compositionally biased region" description="Basic and acidic residues" evidence="9">
    <location>
        <begin position="643"/>
        <end position="654"/>
    </location>
</feature>
<comment type="subcellular location">
    <subcellularLocation>
        <location evidence="1">Golgi apparatus membrane</location>
        <topology evidence="1">Peripheral membrane protein</topology>
    </subcellularLocation>
</comment>
<feature type="region of interest" description="Disordered" evidence="9">
    <location>
        <begin position="718"/>
        <end position="744"/>
    </location>
</feature>
<evidence type="ECO:0000256" key="3">
    <source>
        <dbReference type="ARBA" id="ARBA00020983"/>
    </source>
</evidence>
<keyword evidence="11" id="KW-1185">Reference proteome</keyword>
<evidence type="ECO:0000256" key="5">
    <source>
        <dbReference type="ARBA" id="ARBA00022927"/>
    </source>
</evidence>
<dbReference type="SUPFAM" id="SSF74788">
    <property type="entry name" value="Cullin repeat-like"/>
    <property type="match status" value="1"/>
</dbReference>
<dbReference type="GO" id="GO:0006891">
    <property type="term" value="P:intra-Golgi vesicle-mediated transport"/>
    <property type="evidence" value="ECO:0007669"/>
    <property type="project" value="TreeGrafter"/>
</dbReference>
<dbReference type="GO" id="GO:0017119">
    <property type="term" value="C:Golgi transport complex"/>
    <property type="evidence" value="ECO:0007669"/>
    <property type="project" value="InterPro"/>
</dbReference>
<proteinExistence type="inferred from homology"/>
<name>A0A8J2RIN6_9CRUS</name>
<dbReference type="Pfam" id="PF04124">
    <property type="entry name" value="Dor1"/>
    <property type="match status" value="1"/>
</dbReference>
<feature type="region of interest" description="Disordered" evidence="9">
    <location>
        <begin position="637"/>
        <end position="702"/>
    </location>
</feature>
<protein>
    <recommendedName>
        <fullName evidence="3">Conserved oligomeric Golgi complex subunit 8</fullName>
    </recommendedName>
    <alternativeName>
        <fullName evidence="8">Component of oligomeric Golgi complex 8</fullName>
    </alternativeName>
</protein>
<reference evidence="10" key="1">
    <citation type="submission" date="2021-11" db="EMBL/GenBank/DDBJ databases">
        <authorList>
            <person name="Schell T."/>
        </authorList>
    </citation>
    <scope>NUCLEOTIDE SEQUENCE</scope>
    <source>
        <strain evidence="10">M5</strain>
    </source>
</reference>
<evidence type="ECO:0000256" key="2">
    <source>
        <dbReference type="ARBA" id="ARBA00006419"/>
    </source>
</evidence>
<keyword evidence="4" id="KW-0813">Transport</keyword>
<keyword evidence="6" id="KW-0333">Golgi apparatus</keyword>
<dbReference type="EMBL" id="CAKKLH010000035">
    <property type="protein sequence ID" value="CAH0100372.1"/>
    <property type="molecule type" value="Genomic_DNA"/>
</dbReference>
<dbReference type="InterPro" id="IPR007255">
    <property type="entry name" value="COG8"/>
</dbReference>